<dbReference type="SUPFAM" id="SSF140931">
    <property type="entry name" value="Fic-like"/>
    <property type="match status" value="1"/>
</dbReference>
<dbReference type="AlphaFoldDB" id="A0A845UBX3"/>
<reference evidence="4" key="1">
    <citation type="submission" date="2019-11" db="EMBL/GenBank/DDBJ databases">
        <title>Acidithiobacillus ferrianus sp. nov.: a facultatively anaerobic and extremely acidophilic chemolithoautotroph.</title>
        <authorList>
            <person name="Norris P.R."/>
            <person name="Falagan C."/>
            <person name="Moya-Beltran A."/>
            <person name="Castro M."/>
            <person name="Quatrini R."/>
            <person name="Johnson D.B."/>
        </authorList>
    </citation>
    <scope>NUCLEOTIDE SEQUENCE [LARGE SCALE GENOMIC DNA]</scope>
    <source>
        <strain evidence="4">MG</strain>
    </source>
</reference>
<dbReference type="InterPro" id="IPR036388">
    <property type="entry name" value="WH-like_DNA-bd_sf"/>
</dbReference>
<keyword evidence="2" id="KW-0067">ATP-binding</keyword>
<accession>A0A845UBX3</accession>
<dbReference type="Pfam" id="PF02661">
    <property type="entry name" value="Fic"/>
    <property type="match status" value="1"/>
</dbReference>
<dbReference type="Gene3D" id="1.10.10.10">
    <property type="entry name" value="Winged helix-like DNA-binding domain superfamily/Winged helix DNA-binding domain"/>
    <property type="match status" value="1"/>
</dbReference>
<dbReference type="Gene3D" id="1.10.3290.10">
    <property type="entry name" value="Fido-like domain"/>
    <property type="match status" value="1"/>
</dbReference>
<dbReference type="EMBL" id="WNJL01000037">
    <property type="protein sequence ID" value="NDU43441.1"/>
    <property type="molecule type" value="Genomic_DNA"/>
</dbReference>
<dbReference type="PANTHER" id="PTHR13504">
    <property type="entry name" value="FIDO DOMAIN-CONTAINING PROTEIN DDB_G0283145"/>
    <property type="match status" value="1"/>
</dbReference>
<evidence type="ECO:0000259" key="3">
    <source>
        <dbReference type="PROSITE" id="PS51459"/>
    </source>
</evidence>
<dbReference type="InterPro" id="IPR040198">
    <property type="entry name" value="Fido_containing"/>
</dbReference>
<evidence type="ECO:0000256" key="1">
    <source>
        <dbReference type="PIRSR" id="PIRSR640198-1"/>
    </source>
</evidence>
<dbReference type="InterPro" id="IPR025230">
    <property type="entry name" value="DUF4172"/>
</dbReference>
<protein>
    <submittedName>
        <fullName evidence="4">DUF4172 domain-containing protein</fullName>
    </submittedName>
</protein>
<dbReference type="InterPro" id="IPR003812">
    <property type="entry name" value="Fido"/>
</dbReference>
<sequence>MLKSRHDKVAGSTICTAEGRPSGCGTWMCRMKWIWQQPDWPDFRYDKRALEDRELEFRINSERLAGRFEALPMASQEDATIDLMLSEAIKTSAIEGEDLDRESVRSSLLALITSDTLPDNADQKAAGAAMLLVDVRKNWQTSLTHDLLGKWQSMAVPEQRYTPILRGAYRNDPSPMQIVSGPYGREKVHYEAPPATQVPDEMAMFIGWYNKISPSKGDKKIPGIARAGIAHLWFEVIHPFDDGNGRVGRAIADHALSQSLGYPTTACLATAIEGDKKSYYLHLEKASRGNLNVNDWLDYFADRVIKAQEIAREEVDFVLAKTRFYETYGDQLNDRQARMVSRVFAEGRKGFEGGITTRKYEAITGCSNRTASRDLSDLVAKGIIMPLPGGGRTTRYELTTAKPAVQDLMKQ</sequence>
<gene>
    <name evidence="4" type="ORF">GL267_12625</name>
</gene>
<dbReference type="PROSITE" id="PS51459">
    <property type="entry name" value="FIDO"/>
    <property type="match status" value="1"/>
</dbReference>
<organism evidence="4">
    <name type="scientific">Acidithiobacillus ferrianus</name>
    <dbReference type="NCBI Taxonomy" id="2678518"/>
    <lineage>
        <taxon>Bacteria</taxon>
        <taxon>Pseudomonadati</taxon>
        <taxon>Pseudomonadota</taxon>
        <taxon>Acidithiobacillia</taxon>
        <taxon>Acidithiobacillales</taxon>
        <taxon>Acidithiobacillaceae</taxon>
        <taxon>Acidithiobacillus</taxon>
    </lineage>
</organism>
<feature type="binding site" evidence="2">
    <location>
        <begin position="242"/>
        <end position="249"/>
    </location>
    <ligand>
        <name>ATP</name>
        <dbReference type="ChEBI" id="CHEBI:30616"/>
    </ligand>
</feature>
<comment type="caution">
    <text evidence="4">The sequence shown here is derived from an EMBL/GenBank/DDBJ whole genome shotgun (WGS) entry which is preliminary data.</text>
</comment>
<proteinExistence type="predicted"/>
<evidence type="ECO:0000313" key="4">
    <source>
        <dbReference type="EMBL" id="NDU43441.1"/>
    </source>
</evidence>
<dbReference type="InterPro" id="IPR036597">
    <property type="entry name" value="Fido-like_dom_sf"/>
</dbReference>
<feature type="active site" evidence="1">
    <location>
        <position position="238"/>
    </location>
</feature>
<feature type="domain" description="Fido" evidence="3">
    <location>
        <begin position="143"/>
        <end position="302"/>
    </location>
</feature>
<name>A0A845UBX3_9PROT</name>
<feature type="binding site" evidence="2">
    <location>
        <begin position="279"/>
        <end position="280"/>
    </location>
    <ligand>
        <name>ATP</name>
        <dbReference type="ChEBI" id="CHEBI:30616"/>
    </ligand>
</feature>
<dbReference type="Pfam" id="PF13776">
    <property type="entry name" value="DUF4172"/>
    <property type="match status" value="1"/>
</dbReference>
<dbReference type="GO" id="GO:0005524">
    <property type="term" value="F:ATP binding"/>
    <property type="evidence" value="ECO:0007669"/>
    <property type="project" value="UniProtKB-KW"/>
</dbReference>
<keyword evidence="2" id="KW-0547">Nucleotide-binding</keyword>
<dbReference type="PANTHER" id="PTHR13504:SF33">
    <property type="entry name" value="FIC FAMILY PROTEIN"/>
    <property type="match status" value="1"/>
</dbReference>
<evidence type="ECO:0000256" key="2">
    <source>
        <dbReference type="PIRSR" id="PIRSR640198-2"/>
    </source>
</evidence>